<dbReference type="OrthoDB" id="9847236at2"/>
<comment type="caution">
    <text evidence="1">The sequence shown here is derived from an EMBL/GenBank/DDBJ whole genome shotgun (WGS) entry which is preliminary data.</text>
</comment>
<sequence length="77" mass="8845">MDVRLTIERLPKLRVMRVDRVILDGPRRNAAVVLFERGETLTDIVLTVYVADVGDPQAQIAVRRHLDPERSQPGWRV</sequence>
<dbReference type="AlphaFoldDB" id="A0A246JCS6"/>
<keyword evidence="2" id="KW-1185">Reference proteome</keyword>
<dbReference type="Proteomes" id="UP000197468">
    <property type="component" value="Unassembled WGS sequence"/>
</dbReference>
<dbReference type="RefSeq" id="WP_088385430.1">
    <property type="nucleotide sequence ID" value="NZ_NIOF01000005.1"/>
</dbReference>
<reference evidence="1 2" key="1">
    <citation type="journal article" date="2008" name="Int. J. Syst. Evol. Microbiol.">
        <title>Description of Roseateles aquatilis sp. nov. and Roseateles terrae sp. nov., in the class Betaproteobacteria, and emended description of the genus Roseateles.</title>
        <authorList>
            <person name="Gomila M."/>
            <person name="Bowien B."/>
            <person name="Falsen E."/>
            <person name="Moore E.R."/>
            <person name="Lalucat J."/>
        </authorList>
    </citation>
    <scope>NUCLEOTIDE SEQUENCE [LARGE SCALE GENOMIC DNA]</scope>
    <source>
        <strain evidence="1 2">CCUG 48205</strain>
    </source>
</reference>
<accession>A0A246JCS6</accession>
<proteinExistence type="predicted"/>
<dbReference type="EMBL" id="NIOF01000005">
    <property type="protein sequence ID" value="OWQ90409.1"/>
    <property type="molecule type" value="Genomic_DNA"/>
</dbReference>
<gene>
    <name evidence="1" type="ORF">CDN99_13735</name>
</gene>
<evidence type="ECO:0000313" key="1">
    <source>
        <dbReference type="EMBL" id="OWQ90409.1"/>
    </source>
</evidence>
<protein>
    <submittedName>
        <fullName evidence="1">Uncharacterized protein</fullName>
    </submittedName>
</protein>
<evidence type="ECO:0000313" key="2">
    <source>
        <dbReference type="Proteomes" id="UP000197468"/>
    </source>
</evidence>
<name>A0A246JCS6_9BURK</name>
<organism evidence="1 2">
    <name type="scientific">Roseateles aquatilis</name>
    <dbReference type="NCBI Taxonomy" id="431061"/>
    <lineage>
        <taxon>Bacteria</taxon>
        <taxon>Pseudomonadati</taxon>
        <taxon>Pseudomonadota</taxon>
        <taxon>Betaproteobacteria</taxon>
        <taxon>Burkholderiales</taxon>
        <taxon>Sphaerotilaceae</taxon>
        <taxon>Roseateles</taxon>
    </lineage>
</organism>